<dbReference type="AlphaFoldDB" id="A0A8D9M465"/>
<gene>
    <name evidence="1" type="ORF">BRAPAZ1V2_A08P01810.2</name>
</gene>
<evidence type="ECO:0000313" key="2">
    <source>
        <dbReference type="Proteomes" id="UP000694005"/>
    </source>
</evidence>
<dbReference type="EMBL" id="LS974624">
    <property type="protein sequence ID" value="CAG7896515.1"/>
    <property type="molecule type" value="Genomic_DNA"/>
</dbReference>
<reference evidence="1 2" key="1">
    <citation type="submission" date="2021-07" db="EMBL/GenBank/DDBJ databases">
        <authorList>
            <consortium name="Genoscope - CEA"/>
            <person name="William W."/>
        </authorList>
    </citation>
    <scope>NUCLEOTIDE SEQUENCE [LARGE SCALE GENOMIC DNA]</scope>
</reference>
<protein>
    <submittedName>
        <fullName evidence="1">Uncharacterized protein</fullName>
    </submittedName>
</protein>
<accession>A0A8D9M465</accession>
<name>A0A8D9M465_BRACM</name>
<evidence type="ECO:0000313" key="1">
    <source>
        <dbReference type="EMBL" id="CAG7896515.1"/>
    </source>
</evidence>
<dbReference type="Proteomes" id="UP000694005">
    <property type="component" value="Chromosome A08"/>
</dbReference>
<organism evidence="1 2">
    <name type="scientific">Brassica campestris</name>
    <name type="common">Field mustard</name>
    <dbReference type="NCBI Taxonomy" id="3711"/>
    <lineage>
        <taxon>Eukaryota</taxon>
        <taxon>Viridiplantae</taxon>
        <taxon>Streptophyta</taxon>
        <taxon>Embryophyta</taxon>
        <taxon>Tracheophyta</taxon>
        <taxon>Spermatophyta</taxon>
        <taxon>Magnoliopsida</taxon>
        <taxon>eudicotyledons</taxon>
        <taxon>Gunneridae</taxon>
        <taxon>Pentapetalae</taxon>
        <taxon>rosids</taxon>
        <taxon>malvids</taxon>
        <taxon>Brassicales</taxon>
        <taxon>Brassicaceae</taxon>
        <taxon>Brassiceae</taxon>
        <taxon>Brassica</taxon>
    </lineage>
</organism>
<dbReference type="Gramene" id="A08p01810.2_BraZ1">
    <property type="protein sequence ID" value="A08p01810.2_BraZ1.CDS"/>
    <property type="gene ID" value="A08g01810.2_BraZ1"/>
</dbReference>
<proteinExistence type="predicted"/>
<sequence>MESSCSVSWVIDGKTGKPLGQDVAAGPGPMGVGYGAGSGPYSLCLHGPCVLIVHLLHALLVELKFSA</sequence>